<evidence type="ECO:0000313" key="1">
    <source>
        <dbReference type="EMBL" id="PNP44493.1"/>
    </source>
</evidence>
<dbReference type="PANTHER" id="PTHR38111">
    <property type="entry name" value="ZN(2)-C6 FUNGAL-TYPE DOMAIN-CONTAINING PROTEIN-RELATED"/>
    <property type="match status" value="1"/>
</dbReference>
<dbReference type="PANTHER" id="PTHR38111:SF11">
    <property type="entry name" value="TRANSCRIPTION FACTOR DOMAIN-CONTAINING PROTEIN-RELATED"/>
    <property type="match status" value="1"/>
</dbReference>
<evidence type="ECO:0000313" key="2">
    <source>
        <dbReference type="Proteomes" id="UP000236290"/>
    </source>
</evidence>
<evidence type="ECO:0008006" key="3">
    <source>
        <dbReference type="Google" id="ProtNLM"/>
    </source>
</evidence>
<dbReference type="AlphaFoldDB" id="A0A2K0TG41"/>
<sequence length="458" mass="50173">MGLKCPGARIDAFFVHAVPSASLRDSSDALAIIKVKHEPSPQISAVNHLSQLPRSQPSPAGAFDQLFVSHFIDGFFGSVRPPLPIPGGSSRIWLHELPDFLSSPSPSPVQSSIRAASMLSYGTAVGDVSIKTEACRWYMRALQSLRLLLGSSSPETLVCAAVMLTHFETLAGTSPRAWLKHIQGAASLLEAQGPERCQSGFLHQIFSHPRLQTFVASMAENELHPFASPEWMTIPFKVRPKLIFDKLVDSLFAVERCLSVASRLITSTADKTHQLKDKLDILIQDARLQIHQWRLEGLLYAFGKEQEEHQEKPAPIVDAHLDASDPRSFMLPYTDIPSAALVTLYDTANIIVLRLLCLVSPTASSYNSRIQHHTESILSAHAMTNAASSAVPGRSSIMIVQQLKTVALWSPSPQQRAVAVEILEGQTSQNRGFADISAPSHEYFADVAAHILDNYPVE</sequence>
<dbReference type="InterPro" id="IPR053178">
    <property type="entry name" value="Osmoadaptation_assoc"/>
</dbReference>
<comment type="caution">
    <text evidence="1">The sequence shown here is derived from an EMBL/GenBank/DDBJ whole genome shotgun (WGS) entry which is preliminary data.</text>
</comment>
<dbReference type="OrthoDB" id="3525185at2759"/>
<dbReference type="Proteomes" id="UP000236290">
    <property type="component" value="Unassembled WGS sequence"/>
</dbReference>
<organism evidence="1 2">
    <name type="scientific">Trichoderma harzianum</name>
    <name type="common">Hypocrea lixii</name>
    <dbReference type="NCBI Taxonomy" id="5544"/>
    <lineage>
        <taxon>Eukaryota</taxon>
        <taxon>Fungi</taxon>
        <taxon>Dikarya</taxon>
        <taxon>Ascomycota</taxon>
        <taxon>Pezizomycotina</taxon>
        <taxon>Sordariomycetes</taxon>
        <taxon>Hypocreomycetidae</taxon>
        <taxon>Hypocreales</taxon>
        <taxon>Hypocreaceae</taxon>
        <taxon>Trichoderma</taxon>
    </lineage>
</organism>
<accession>A0A2K0TG41</accession>
<gene>
    <name evidence="1" type="ORF">THARTR1_11031</name>
</gene>
<proteinExistence type="predicted"/>
<dbReference type="EMBL" id="MTYI01000319">
    <property type="protein sequence ID" value="PNP44493.1"/>
    <property type="molecule type" value="Genomic_DNA"/>
</dbReference>
<protein>
    <recommendedName>
        <fullName evidence="3">C6 zinc finger domain-containing protein</fullName>
    </recommendedName>
</protein>
<name>A0A2K0TG41_TRIHA</name>
<reference evidence="1 2" key="1">
    <citation type="submission" date="2017-02" db="EMBL/GenBank/DDBJ databases">
        <title>Genomes of Trichoderma spp. with biocontrol activity.</title>
        <authorList>
            <person name="Gardiner D."/>
            <person name="Kazan K."/>
            <person name="Vos C."/>
            <person name="Harvey P."/>
        </authorList>
    </citation>
    <scope>NUCLEOTIDE SEQUENCE [LARGE SCALE GENOMIC DNA]</scope>
    <source>
        <strain evidence="1 2">Tr1</strain>
    </source>
</reference>